<proteinExistence type="predicted"/>
<dbReference type="Pfam" id="PF20060">
    <property type="entry name" value="DUF6459"/>
    <property type="match status" value="1"/>
</dbReference>
<dbReference type="InterPro" id="IPR045596">
    <property type="entry name" value="DUF6459"/>
</dbReference>
<organism evidence="2 3">
    <name type="scientific">Saccharopolyspora montiporae</name>
    <dbReference type="NCBI Taxonomy" id="2781240"/>
    <lineage>
        <taxon>Bacteria</taxon>
        <taxon>Bacillati</taxon>
        <taxon>Actinomycetota</taxon>
        <taxon>Actinomycetes</taxon>
        <taxon>Pseudonocardiales</taxon>
        <taxon>Pseudonocardiaceae</taxon>
        <taxon>Saccharopolyspora</taxon>
    </lineage>
</organism>
<gene>
    <name evidence="2" type="ORF">IQ251_17990</name>
</gene>
<reference evidence="2" key="1">
    <citation type="submission" date="2020-10" db="EMBL/GenBank/DDBJ databases">
        <title>Diversity and distribution of actinomycetes associated with coral in the coast of Hainan.</title>
        <authorList>
            <person name="Li F."/>
        </authorList>
    </citation>
    <scope>NUCLEOTIDE SEQUENCE</scope>
    <source>
        <strain evidence="2">HNM0983</strain>
    </source>
</reference>
<accession>A0A929BDG6</accession>
<sequence length="119" mass="13064">MTIPANTTVRNAETGPTEQTSNQLALRFTHQLLDVLCGRRSPAQLRDRVTPQVLGLLTRSGPKTARSPGYRLSSVHACLATERTVEACAVIGTPNRARALVLRLERTDSRWLCTLLSVL</sequence>
<comment type="caution">
    <text evidence="2">The sequence shown here is derived from an EMBL/GenBank/DDBJ whole genome shotgun (WGS) entry which is preliminary data.</text>
</comment>
<dbReference type="EMBL" id="JADEYC010000040">
    <property type="protein sequence ID" value="MBE9376345.1"/>
    <property type="molecule type" value="Genomic_DNA"/>
</dbReference>
<dbReference type="RefSeq" id="WP_193929919.1">
    <property type="nucleotide sequence ID" value="NZ_JADEYC010000040.1"/>
</dbReference>
<name>A0A929BDG6_9PSEU</name>
<dbReference type="Proteomes" id="UP000598360">
    <property type="component" value="Unassembled WGS sequence"/>
</dbReference>
<keyword evidence="3" id="KW-1185">Reference proteome</keyword>
<protein>
    <recommendedName>
        <fullName evidence="4">3-hydroxyacyl-CoA dehydrogenase</fullName>
    </recommendedName>
</protein>
<evidence type="ECO:0000256" key="1">
    <source>
        <dbReference type="SAM" id="MobiDB-lite"/>
    </source>
</evidence>
<evidence type="ECO:0000313" key="3">
    <source>
        <dbReference type="Proteomes" id="UP000598360"/>
    </source>
</evidence>
<dbReference type="AlphaFoldDB" id="A0A929BDG6"/>
<feature type="region of interest" description="Disordered" evidence="1">
    <location>
        <begin position="1"/>
        <end position="21"/>
    </location>
</feature>
<evidence type="ECO:0008006" key="4">
    <source>
        <dbReference type="Google" id="ProtNLM"/>
    </source>
</evidence>
<evidence type="ECO:0000313" key="2">
    <source>
        <dbReference type="EMBL" id="MBE9376345.1"/>
    </source>
</evidence>